<evidence type="ECO:0000313" key="4">
    <source>
        <dbReference type="EMBL" id="RDE24452.1"/>
    </source>
</evidence>
<dbReference type="SUPFAM" id="SSF47616">
    <property type="entry name" value="GST C-terminal domain-like"/>
    <property type="match status" value="1"/>
</dbReference>
<dbReference type="PANTHER" id="PTHR42673">
    <property type="entry name" value="MALEYLACETOACETATE ISOMERASE"/>
    <property type="match status" value="1"/>
</dbReference>
<dbReference type="Gene3D" id="1.20.1050.10">
    <property type="match status" value="1"/>
</dbReference>
<dbReference type="EC" id="5.2.1.2" evidence="4"/>
<organism evidence="4 5">
    <name type="scientific">Motiliproteus coralliicola</name>
    <dbReference type="NCBI Taxonomy" id="2283196"/>
    <lineage>
        <taxon>Bacteria</taxon>
        <taxon>Pseudomonadati</taxon>
        <taxon>Pseudomonadota</taxon>
        <taxon>Gammaproteobacteria</taxon>
        <taxon>Oceanospirillales</taxon>
        <taxon>Oceanospirillaceae</taxon>
        <taxon>Motiliproteus</taxon>
    </lineage>
</organism>
<dbReference type="EMBL" id="QQOH01000001">
    <property type="protein sequence ID" value="RDE24452.1"/>
    <property type="molecule type" value="Genomic_DNA"/>
</dbReference>
<evidence type="ECO:0000313" key="5">
    <source>
        <dbReference type="Proteomes" id="UP000253769"/>
    </source>
</evidence>
<reference evidence="4 5" key="1">
    <citation type="submission" date="2018-07" db="EMBL/GenBank/DDBJ databases">
        <title>Motiliproteus coralliicola sp. nov., a bacterium isolated from Coral.</title>
        <authorList>
            <person name="Wang G."/>
        </authorList>
    </citation>
    <scope>NUCLEOTIDE SEQUENCE [LARGE SCALE GENOMIC DNA]</scope>
    <source>
        <strain evidence="4 5">C34</strain>
    </source>
</reference>
<name>A0A369WS00_9GAMM</name>
<dbReference type="InterPro" id="IPR034330">
    <property type="entry name" value="GST_Zeta_C"/>
</dbReference>
<dbReference type="GO" id="GO:0006559">
    <property type="term" value="P:L-phenylalanine catabolic process"/>
    <property type="evidence" value="ECO:0007669"/>
    <property type="project" value="TreeGrafter"/>
</dbReference>
<dbReference type="InterPro" id="IPR005955">
    <property type="entry name" value="GST_Zeta"/>
</dbReference>
<protein>
    <submittedName>
        <fullName evidence="4">Maleylacetoacetate isomerase</fullName>
        <ecNumber evidence="4">5.2.1.2</ecNumber>
    </submittedName>
</protein>
<gene>
    <name evidence="4" type="primary">maiA</name>
    <name evidence="4" type="ORF">DV711_02365</name>
</gene>
<dbReference type="Proteomes" id="UP000253769">
    <property type="component" value="Unassembled WGS sequence"/>
</dbReference>
<dbReference type="AlphaFoldDB" id="A0A369WS00"/>
<dbReference type="GO" id="GO:0006749">
    <property type="term" value="P:glutathione metabolic process"/>
    <property type="evidence" value="ECO:0007669"/>
    <property type="project" value="TreeGrafter"/>
</dbReference>
<dbReference type="InterPro" id="IPR004045">
    <property type="entry name" value="Glutathione_S-Trfase_N"/>
</dbReference>
<dbReference type="GO" id="GO:0016034">
    <property type="term" value="F:maleylacetoacetate isomerase activity"/>
    <property type="evidence" value="ECO:0007669"/>
    <property type="project" value="UniProtKB-EC"/>
</dbReference>
<feature type="domain" description="GST N-terminal" evidence="2">
    <location>
        <begin position="1"/>
        <end position="83"/>
    </location>
</feature>
<feature type="domain" description="GST C-terminal" evidence="3">
    <location>
        <begin position="88"/>
        <end position="219"/>
    </location>
</feature>
<dbReference type="OrthoDB" id="509852at2"/>
<dbReference type="InterPro" id="IPR036282">
    <property type="entry name" value="Glutathione-S-Trfase_C_sf"/>
</dbReference>
<dbReference type="Gene3D" id="3.40.30.10">
    <property type="entry name" value="Glutaredoxin"/>
    <property type="match status" value="1"/>
</dbReference>
<dbReference type="GO" id="GO:0004364">
    <property type="term" value="F:glutathione transferase activity"/>
    <property type="evidence" value="ECO:0007669"/>
    <property type="project" value="TreeGrafter"/>
</dbReference>
<dbReference type="SFLD" id="SFLDS00019">
    <property type="entry name" value="Glutathione_Transferase_(cytos"/>
    <property type="match status" value="1"/>
</dbReference>
<accession>A0A369WS00</accession>
<dbReference type="RefSeq" id="WP_114694039.1">
    <property type="nucleotide sequence ID" value="NZ_QQOH01000001.1"/>
</dbReference>
<comment type="caution">
    <text evidence="4">The sequence shown here is derived from an EMBL/GenBank/DDBJ whole genome shotgun (WGS) entry which is preliminary data.</text>
</comment>
<dbReference type="InterPro" id="IPR040079">
    <property type="entry name" value="Glutathione_S-Trfase"/>
</dbReference>
<dbReference type="CDD" id="cd03042">
    <property type="entry name" value="GST_N_Zeta"/>
    <property type="match status" value="1"/>
</dbReference>
<dbReference type="InterPro" id="IPR034333">
    <property type="entry name" value="GST_Zeta_N"/>
</dbReference>
<dbReference type="SFLD" id="SFLDG00358">
    <property type="entry name" value="Main_(cytGST)"/>
    <property type="match status" value="1"/>
</dbReference>
<dbReference type="NCBIfam" id="TIGR01262">
    <property type="entry name" value="maiA"/>
    <property type="match status" value="1"/>
</dbReference>
<evidence type="ECO:0000256" key="1">
    <source>
        <dbReference type="ARBA" id="ARBA00010007"/>
    </source>
</evidence>
<dbReference type="SUPFAM" id="SSF52833">
    <property type="entry name" value="Thioredoxin-like"/>
    <property type="match status" value="1"/>
</dbReference>
<dbReference type="PROSITE" id="PS50405">
    <property type="entry name" value="GST_CTER"/>
    <property type="match status" value="1"/>
</dbReference>
<comment type="similarity">
    <text evidence="1">Belongs to the GST superfamily. Zeta family.</text>
</comment>
<proteinExistence type="inferred from homology"/>
<dbReference type="CDD" id="cd03191">
    <property type="entry name" value="GST_C_Zeta"/>
    <property type="match status" value="1"/>
</dbReference>
<dbReference type="PANTHER" id="PTHR42673:SF21">
    <property type="entry name" value="GLUTATHIONE S-TRANSFERASE YFCF"/>
    <property type="match status" value="1"/>
</dbReference>
<dbReference type="PROSITE" id="PS50404">
    <property type="entry name" value="GST_NTER"/>
    <property type="match status" value="1"/>
</dbReference>
<evidence type="ECO:0000259" key="3">
    <source>
        <dbReference type="PROSITE" id="PS50405"/>
    </source>
</evidence>
<dbReference type="GO" id="GO:0005737">
    <property type="term" value="C:cytoplasm"/>
    <property type="evidence" value="ECO:0007669"/>
    <property type="project" value="InterPro"/>
</dbReference>
<sequence length="219" mass="25386">MKLYSYWRSSAAYRVRIALNLKQLDYQLLPVHLLNNGGEQFSEHYHRLNPQHRLPALQLHDGRVLTQSMAIIEYLDESYSKPPLLPESAEGRAWVRSLAQLIGCDIHPLNNLRVLRYLSDWGEHDSDQNAHWYRHWLQLGLSEFDAMLTQAPQDWCSKGRFCVGDSVSMADLLLIPQLYNAHRYELDLSSLPRLLEIEQHCMSLEAFHQAAPEQQPDAV</sequence>
<dbReference type="Pfam" id="PF13409">
    <property type="entry name" value="GST_N_2"/>
    <property type="match status" value="1"/>
</dbReference>
<evidence type="ECO:0000259" key="2">
    <source>
        <dbReference type="PROSITE" id="PS50404"/>
    </source>
</evidence>
<keyword evidence="5" id="KW-1185">Reference proteome</keyword>
<keyword evidence="4" id="KW-0413">Isomerase</keyword>
<dbReference type="InterPro" id="IPR010987">
    <property type="entry name" value="Glutathione-S-Trfase_C-like"/>
</dbReference>
<dbReference type="InterPro" id="IPR036249">
    <property type="entry name" value="Thioredoxin-like_sf"/>
</dbReference>